<dbReference type="Proteomes" id="UP000294739">
    <property type="component" value="Unassembled WGS sequence"/>
</dbReference>
<dbReference type="GO" id="GO:0015031">
    <property type="term" value="P:protein transport"/>
    <property type="evidence" value="ECO:0007669"/>
    <property type="project" value="UniProtKB-KW"/>
</dbReference>
<dbReference type="AlphaFoldDB" id="A0A4R5CU23"/>
<evidence type="ECO:0000256" key="7">
    <source>
        <dbReference type="ARBA" id="ARBA00022989"/>
    </source>
</evidence>
<dbReference type="GO" id="GO:0055085">
    <property type="term" value="P:transmembrane transport"/>
    <property type="evidence" value="ECO:0007669"/>
    <property type="project" value="InterPro"/>
</dbReference>
<feature type="transmembrane region" description="Helical" evidence="10">
    <location>
        <begin position="207"/>
        <end position="233"/>
    </location>
</feature>
<dbReference type="OrthoDB" id="9812701at2"/>
<dbReference type="GO" id="GO:0005886">
    <property type="term" value="C:plasma membrane"/>
    <property type="evidence" value="ECO:0007669"/>
    <property type="project" value="UniProtKB-SubCell"/>
</dbReference>
<keyword evidence="4 10" id="KW-0812">Transmembrane</keyword>
<dbReference type="InterPro" id="IPR000515">
    <property type="entry name" value="MetI-like"/>
</dbReference>
<feature type="domain" description="ABC transmembrane type-1" evidence="11">
    <location>
        <begin position="86"/>
        <end position="275"/>
    </location>
</feature>
<dbReference type="InterPro" id="IPR035906">
    <property type="entry name" value="MetI-like_sf"/>
</dbReference>
<reference evidence="12 13" key="1">
    <citation type="submission" date="2019-03" db="EMBL/GenBank/DDBJ databases">
        <title>Draft genome sequences of novel Actinobacteria.</title>
        <authorList>
            <person name="Sahin N."/>
            <person name="Ay H."/>
            <person name="Saygin H."/>
        </authorList>
    </citation>
    <scope>NUCLEOTIDE SEQUENCE [LARGE SCALE GENOMIC DNA]</scope>
    <source>
        <strain evidence="12 13">5K138</strain>
    </source>
</reference>
<keyword evidence="6" id="KW-0653">Protein transport</keyword>
<protein>
    <submittedName>
        <fullName evidence="12">ABC transporter permease</fullName>
    </submittedName>
</protein>
<name>A0A4R5CU23_9ACTN</name>
<evidence type="ECO:0000313" key="12">
    <source>
        <dbReference type="EMBL" id="TDE01974.1"/>
    </source>
</evidence>
<evidence type="ECO:0000256" key="6">
    <source>
        <dbReference type="ARBA" id="ARBA00022927"/>
    </source>
</evidence>
<evidence type="ECO:0000256" key="1">
    <source>
        <dbReference type="ARBA" id="ARBA00004651"/>
    </source>
</evidence>
<evidence type="ECO:0000256" key="8">
    <source>
        <dbReference type="ARBA" id="ARBA00023136"/>
    </source>
</evidence>
<keyword evidence="3" id="KW-1003">Cell membrane</keyword>
<dbReference type="InParanoid" id="A0A4R5CU23"/>
<dbReference type="SUPFAM" id="SSF161098">
    <property type="entry name" value="MetI-like"/>
    <property type="match status" value="1"/>
</dbReference>
<feature type="transmembrane region" description="Helical" evidence="10">
    <location>
        <begin position="253"/>
        <end position="274"/>
    </location>
</feature>
<evidence type="ECO:0000256" key="5">
    <source>
        <dbReference type="ARBA" id="ARBA00022856"/>
    </source>
</evidence>
<evidence type="ECO:0000313" key="13">
    <source>
        <dbReference type="Proteomes" id="UP000294739"/>
    </source>
</evidence>
<dbReference type="PANTHER" id="PTHR43386:SF24">
    <property type="entry name" value="OLIGOPEPTIDE TRANSPORT SYSTEM PERMEASE PROTEIN AMID"/>
    <property type="match status" value="1"/>
</dbReference>
<keyword evidence="5" id="KW-0571">Peptide transport</keyword>
<dbReference type="EMBL" id="SMKZ01000038">
    <property type="protein sequence ID" value="TDE01974.1"/>
    <property type="molecule type" value="Genomic_DNA"/>
</dbReference>
<evidence type="ECO:0000259" key="11">
    <source>
        <dbReference type="PROSITE" id="PS50928"/>
    </source>
</evidence>
<comment type="caution">
    <text evidence="12">The sequence shown here is derived from an EMBL/GenBank/DDBJ whole genome shotgun (WGS) entry which is preliminary data.</text>
</comment>
<dbReference type="CDD" id="cd06261">
    <property type="entry name" value="TM_PBP2"/>
    <property type="match status" value="1"/>
</dbReference>
<accession>A0A4R5CU23</accession>
<keyword evidence="13" id="KW-1185">Reference proteome</keyword>
<sequence>MSELQHIPQGELGRGWARFKRNRLALGSLVFVGLLVAVALAAPLLAPYSYAEQDLTGRFLPPLSDGHLLGTDELGRDVFSRLIYSLRTALLIGFAAELVALAVALVIGMWAAYQGGRVEQWLMGFTDIMYAFPNYLFAVLLVVIMGRSPLSIIVAIGIASWVNQARLIRAQVLKIKTFEFVEALRSIGTSGFSIAVRHILPNAVGPLLVTTSFGIPLAIIAESGLAILGLGVAPPTPSWGGMIIDGYTYVLGNPQLIVAPLTLFGLTMLAFTWIGDGLRDAFDTGEEDRA</sequence>
<evidence type="ECO:0000256" key="3">
    <source>
        <dbReference type="ARBA" id="ARBA00022475"/>
    </source>
</evidence>
<gene>
    <name evidence="12" type="ORF">E1269_22250</name>
</gene>
<dbReference type="GO" id="GO:0015833">
    <property type="term" value="P:peptide transport"/>
    <property type="evidence" value="ECO:0007669"/>
    <property type="project" value="UniProtKB-KW"/>
</dbReference>
<dbReference type="InterPro" id="IPR050366">
    <property type="entry name" value="BP-dependent_transpt_permease"/>
</dbReference>
<dbReference type="PROSITE" id="PS50928">
    <property type="entry name" value="ABC_TM1"/>
    <property type="match status" value="1"/>
</dbReference>
<organism evidence="12 13">
    <name type="scientific">Jiangella asiatica</name>
    <dbReference type="NCBI Taxonomy" id="2530372"/>
    <lineage>
        <taxon>Bacteria</taxon>
        <taxon>Bacillati</taxon>
        <taxon>Actinomycetota</taxon>
        <taxon>Actinomycetes</taxon>
        <taxon>Jiangellales</taxon>
        <taxon>Jiangellaceae</taxon>
        <taxon>Jiangella</taxon>
    </lineage>
</organism>
<evidence type="ECO:0000256" key="2">
    <source>
        <dbReference type="ARBA" id="ARBA00022448"/>
    </source>
</evidence>
<dbReference type="InterPro" id="IPR025966">
    <property type="entry name" value="OppC_N"/>
</dbReference>
<evidence type="ECO:0000256" key="10">
    <source>
        <dbReference type="RuleBase" id="RU363032"/>
    </source>
</evidence>
<keyword evidence="2 10" id="KW-0813">Transport</keyword>
<dbReference type="Gene3D" id="1.10.3720.10">
    <property type="entry name" value="MetI-like"/>
    <property type="match status" value="1"/>
</dbReference>
<dbReference type="Pfam" id="PF12911">
    <property type="entry name" value="OppC_N"/>
    <property type="match status" value="1"/>
</dbReference>
<evidence type="ECO:0000256" key="9">
    <source>
        <dbReference type="ARBA" id="ARBA00024202"/>
    </source>
</evidence>
<feature type="transmembrane region" description="Helical" evidence="10">
    <location>
        <begin position="24"/>
        <end position="46"/>
    </location>
</feature>
<comment type="similarity">
    <text evidence="9">Belongs to the binding-protein-dependent transport system permease family. OppBC subfamily.</text>
</comment>
<dbReference type="Pfam" id="PF00528">
    <property type="entry name" value="BPD_transp_1"/>
    <property type="match status" value="1"/>
</dbReference>
<dbReference type="RefSeq" id="WP_131898646.1">
    <property type="nucleotide sequence ID" value="NZ_SMKZ01000038.1"/>
</dbReference>
<keyword evidence="8 10" id="KW-0472">Membrane</keyword>
<evidence type="ECO:0000256" key="4">
    <source>
        <dbReference type="ARBA" id="ARBA00022692"/>
    </source>
</evidence>
<dbReference type="PANTHER" id="PTHR43386">
    <property type="entry name" value="OLIGOPEPTIDE TRANSPORT SYSTEM PERMEASE PROTEIN APPC"/>
    <property type="match status" value="1"/>
</dbReference>
<keyword evidence="7 10" id="KW-1133">Transmembrane helix</keyword>
<comment type="subcellular location">
    <subcellularLocation>
        <location evidence="1 10">Cell membrane</location>
        <topology evidence="1 10">Multi-pass membrane protein</topology>
    </subcellularLocation>
</comment>
<feature type="transmembrane region" description="Helical" evidence="10">
    <location>
        <begin position="89"/>
        <end position="113"/>
    </location>
</feature>
<proteinExistence type="inferred from homology"/>